<keyword evidence="3" id="KW-1185">Reference proteome</keyword>
<dbReference type="InterPro" id="IPR011991">
    <property type="entry name" value="ArsR-like_HTH"/>
</dbReference>
<dbReference type="KEGG" id="nno:NONO_c66010"/>
<dbReference type="InterPro" id="IPR019885">
    <property type="entry name" value="Tscrpt_reg_HTH_AsnC-type_CS"/>
</dbReference>
<dbReference type="eggNOG" id="COG1846">
    <property type="taxonomic scope" value="Bacteria"/>
</dbReference>
<dbReference type="PATRIC" id="fig|1415166.3.peg.6780"/>
<protein>
    <submittedName>
        <fullName evidence="2">Putative transcriptional regulator, MarR family</fullName>
    </submittedName>
</protein>
<proteinExistence type="predicted"/>
<dbReference type="GO" id="GO:0003700">
    <property type="term" value="F:DNA-binding transcription factor activity"/>
    <property type="evidence" value="ECO:0007669"/>
    <property type="project" value="InterPro"/>
</dbReference>
<dbReference type="CDD" id="cd00090">
    <property type="entry name" value="HTH_ARSR"/>
    <property type="match status" value="1"/>
</dbReference>
<dbReference type="Pfam" id="PF12802">
    <property type="entry name" value="MarR_2"/>
    <property type="match status" value="1"/>
</dbReference>
<evidence type="ECO:0000259" key="1">
    <source>
        <dbReference type="PROSITE" id="PS50995"/>
    </source>
</evidence>
<evidence type="ECO:0000313" key="3">
    <source>
        <dbReference type="Proteomes" id="UP000019150"/>
    </source>
</evidence>
<dbReference type="InterPro" id="IPR039422">
    <property type="entry name" value="MarR/SlyA-like"/>
</dbReference>
<organism evidence="2 3">
    <name type="scientific">Nocardia nova SH22a</name>
    <dbReference type="NCBI Taxonomy" id="1415166"/>
    <lineage>
        <taxon>Bacteria</taxon>
        <taxon>Bacillati</taxon>
        <taxon>Actinomycetota</taxon>
        <taxon>Actinomycetes</taxon>
        <taxon>Mycobacteriales</taxon>
        <taxon>Nocardiaceae</taxon>
        <taxon>Nocardia</taxon>
    </lineage>
</organism>
<reference evidence="2 3" key="1">
    <citation type="journal article" date="2014" name="Appl. Environ. Microbiol.">
        <title>Insights into the Microbial Degradation of Rubber and Gutta-Percha by Analysis of the Complete Genome of Nocardia nova SH22a.</title>
        <authorList>
            <person name="Luo Q."/>
            <person name="Hiessl S."/>
            <person name="Poehlein A."/>
            <person name="Daniel R."/>
            <person name="Steinbuchel A."/>
        </authorList>
    </citation>
    <scope>NUCLEOTIDE SEQUENCE [LARGE SCALE GENOMIC DNA]</scope>
    <source>
        <strain evidence="2">SH22a</strain>
    </source>
</reference>
<dbReference type="PROSITE" id="PS50995">
    <property type="entry name" value="HTH_MARR_2"/>
    <property type="match status" value="1"/>
</dbReference>
<dbReference type="AlphaFoldDB" id="W5TW38"/>
<dbReference type="InterPro" id="IPR036390">
    <property type="entry name" value="WH_DNA-bd_sf"/>
</dbReference>
<dbReference type="HOGENOM" id="CLU_083287_27_5_11"/>
<evidence type="ECO:0000313" key="2">
    <source>
        <dbReference type="EMBL" id="AHH21371.1"/>
    </source>
</evidence>
<sequence length="160" mass="17191">MPAADRDVEELRQRVGRLSRLFDRVLDQVAATRKISRADWTALSVIIRGDGCTPTDLARELGLTSGTVSTRIKRLTEAGLIAGDSGAVDARSRPVCVTPAGHELWASATADRTRRETALIRAVFDDTDLAAVNARLARLLAALEDDLGLGPKHDVPPAAR</sequence>
<gene>
    <name evidence="2" type="ORF">NONO_c66010</name>
</gene>
<dbReference type="SMART" id="SM00347">
    <property type="entry name" value="HTH_MARR"/>
    <property type="match status" value="1"/>
</dbReference>
<feature type="domain" description="HTH marR-type" evidence="1">
    <location>
        <begin position="8"/>
        <end position="141"/>
    </location>
</feature>
<dbReference type="SUPFAM" id="SSF46785">
    <property type="entry name" value="Winged helix' DNA-binding domain"/>
    <property type="match status" value="1"/>
</dbReference>
<dbReference type="InterPro" id="IPR000835">
    <property type="entry name" value="HTH_MarR-typ"/>
</dbReference>
<dbReference type="InterPro" id="IPR036388">
    <property type="entry name" value="WH-like_DNA-bd_sf"/>
</dbReference>
<name>W5TW38_9NOCA</name>
<dbReference type="GO" id="GO:0006950">
    <property type="term" value="P:response to stress"/>
    <property type="evidence" value="ECO:0007669"/>
    <property type="project" value="TreeGrafter"/>
</dbReference>
<dbReference type="STRING" id="1415166.NONO_c66010"/>
<dbReference type="Proteomes" id="UP000019150">
    <property type="component" value="Chromosome"/>
</dbReference>
<accession>W5TW38</accession>
<dbReference type="PANTHER" id="PTHR33164">
    <property type="entry name" value="TRANSCRIPTIONAL REGULATOR, MARR FAMILY"/>
    <property type="match status" value="1"/>
</dbReference>
<dbReference type="Gene3D" id="1.10.10.10">
    <property type="entry name" value="Winged helix-like DNA-binding domain superfamily/Winged helix DNA-binding domain"/>
    <property type="match status" value="1"/>
</dbReference>
<dbReference type="PROSITE" id="PS00519">
    <property type="entry name" value="HTH_ASNC_1"/>
    <property type="match status" value="1"/>
</dbReference>
<dbReference type="EMBL" id="CP006850">
    <property type="protein sequence ID" value="AHH21371.1"/>
    <property type="molecule type" value="Genomic_DNA"/>
</dbReference>
<dbReference type="PANTHER" id="PTHR33164:SF43">
    <property type="entry name" value="HTH-TYPE TRANSCRIPTIONAL REPRESSOR YETL"/>
    <property type="match status" value="1"/>
</dbReference>